<proteinExistence type="predicted"/>
<name>A0A1I7XXE1_9BILA</name>
<dbReference type="AlphaFoldDB" id="A0A1I7XXE1"/>
<protein>
    <submittedName>
        <fullName evidence="4">Meis_PKNOX_N domain-containing protein</fullName>
    </submittedName>
</protein>
<keyword evidence="1" id="KW-0539">Nucleus</keyword>
<sequence>MKTTKPHIKDLFRELERKKVSTTTGNDEVDQLVHNAILVLRTNVVELTKVSDLSKMFRSKYMQSIKKTMNQESMIGLSADSDDDFAPEATVSAFGLNPENFAQYGFSNFENLSDTFALMNSTNNGLPFPFQLLSFQHQFHNVASNASNVSTTNDQNGSET</sequence>
<dbReference type="Proteomes" id="UP000095287">
    <property type="component" value="Unplaced"/>
</dbReference>
<evidence type="ECO:0000259" key="2">
    <source>
        <dbReference type="Pfam" id="PF16493"/>
    </source>
</evidence>
<dbReference type="Pfam" id="PF16493">
    <property type="entry name" value="Meis_PKNOX_N"/>
    <property type="match status" value="1"/>
</dbReference>
<keyword evidence="3" id="KW-1185">Reference proteome</keyword>
<evidence type="ECO:0000313" key="4">
    <source>
        <dbReference type="WBParaSite" id="L893_g10458.t1"/>
    </source>
</evidence>
<evidence type="ECO:0000313" key="3">
    <source>
        <dbReference type="Proteomes" id="UP000095287"/>
    </source>
</evidence>
<organism evidence="3 4">
    <name type="scientific">Steinernema glaseri</name>
    <dbReference type="NCBI Taxonomy" id="37863"/>
    <lineage>
        <taxon>Eukaryota</taxon>
        <taxon>Metazoa</taxon>
        <taxon>Ecdysozoa</taxon>
        <taxon>Nematoda</taxon>
        <taxon>Chromadorea</taxon>
        <taxon>Rhabditida</taxon>
        <taxon>Tylenchina</taxon>
        <taxon>Panagrolaimomorpha</taxon>
        <taxon>Strongyloidoidea</taxon>
        <taxon>Steinernematidae</taxon>
        <taxon>Steinernema</taxon>
    </lineage>
</organism>
<dbReference type="InterPro" id="IPR032453">
    <property type="entry name" value="PKNOX/Meis_N"/>
</dbReference>
<feature type="domain" description="MEIS N-terminal" evidence="2">
    <location>
        <begin position="7"/>
        <end position="72"/>
    </location>
</feature>
<reference evidence="4" key="1">
    <citation type="submission" date="2016-11" db="UniProtKB">
        <authorList>
            <consortium name="WormBaseParasite"/>
        </authorList>
    </citation>
    <scope>IDENTIFICATION</scope>
</reference>
<evidence type="ECO:0000256" key="1">
    <source>
        <dbReference type="ARBA" id="ARBA00023242"/>
    </source>
</evidence>
<accession>A0A1I7XXE1</accession>
<dbReference type="WBParaSite" id="L893_g10458.t1">
    <property type="protein sequence ID" value="L893_g10458.t1"/>
    <property type="gene ID" value="L893_g10458"/>
</dbReference>